<comment type="function">
    <text evidence="8">DNA polymerase III is a complex, multichain enzyme responsible for most of the replicative synthesis in bacteria. This DNA polymerase also exhibits 3' to 5' exonuclease activity. The alpha chain is the DNA polymerase.</text>
</comment>
<sequence length="1010" mass="115449">MVVYPQIRTSADLLKSTIRIEALIPFLQQQKAEACAIVNSRLYGLLPFWHEMRKAGIRPVIGLTVNVQFAEEIHLPIILYAQNNVGYRHLLKISSSVAIRKDETLPLRWLAGYAEGCIAVIPVLANKAIWLEQRQFIEQLQQLFTARLLLGIERLAVSAEREPEAIQLSEHLRLPIMAIHESTFLAKDDHFAYEVARAIDTGVKERLTAHLKLKHRYVLTQYEWQQFFADRPDWLKQTEQVLMSCHVTLEQHETLMPKFPVSNGQTAEQLLYAQVLKGLQQRLQSTQIPASYEQRMRHELHVICTMGYADYFLIVEDFMRFAREQQILTGPGRGSSASSLVAYALHITQVDPLQYDLLFERFLNPERITLPDIDIDFVDTKRQEVIQYVANKYGQQHVAQIITFGTLSAKAVARDVARMLEFEQAELEQISKMLPNKPGTMLQDVYNESSSLRQWIQQKPERERWFAAAKKLEGLPRNASTHAAGVVLSPIPLVEVVPIEEGHDQIFLTQWPMQEVEQAGLLKMDFLGLRNLTILEQIRRSVYYTHGQDIQFENIPLQDMQTFELLQAGDTAGIFQLESEGMRQALREIKPTHFLDIVAVNALYRPGPMDFIATYARRKHGQEQVTSLHPALEPILRETYGVLIYQEQIMRIAHVMAGFSIGEADVLRRAVSKKKREELEHQRERFIQGAQQKGYDPQVANEVYALIVRFADYGFPKSHAVAYSLISYQMAYLKAHYPVNFYAALLTNATGNTDKLVQILMEAKAKGITILPPSIQKSERHFKVENGQIRYSLSAIKGVPQPFLKSLLDARKNREAPFKDLFDLASSLSTAVFQEKTIEPLIKAGALDDFNLDRAVLLASIEAARKHVDFNVGKPKLGAAEPLSQQQKLQYEKEVLGLYLSEHPLTKWRTTVQTTATVYNLKQQRDGQYVKMLGVTAEIKQIRTKKGELMAFVELQDEYGSISATLFPKEFTAVQQQLMLDHIAYVEGILEFRFGKPQLKVKNMRIQVMQ</sequence>
<dbReference type="Gene3D" id="1.10.150.870">
    <property type="match status" value="1"/>
</dbReference>
<dbReference type="InterPro" id="IPR011708">
    <property type="entry name" value="DNA_pol3_alpha_NTPase_dom"/>
</dbReference>
<feature type="domain" description="DNA polymerase III alpha subunit finger" evidence="14">
    <location>
        <begin position="531"/>
        <end position="694"/>
    </location>
</feature>
<evidence type="ECO:0000259" key="13">
    <source>
        <dbReference type="Pfam" id="PF14579"/>
    </source>
</evidence>
<evidence type="ECO:0000259" key="12">
    <source>
        <dbReference type="Pfam" id="PF07733"/>
    </source>
</evidence>
<dbReference type="Gene3D" id="1.10.10.1600">
    <property type="entry name" value="Bacterial DNA polymerase III alpha subunit, thumb domain"/>
    <property type="match status" value="1"/>
</dbReference>
<dbReference type="Pfam" id="PF17657">
    <property type="entry name" value="DNA_pol3_finger"/>
    <property type="match status" value="1"/>
</dbReference>
<keyword evidence="5 15" id="KW-0548">Nucleotidyltransferase</keyword>
<evidence type="ECO:0000313" key="15">
    <source>
        <dbReference type="EMBL" id="WPK10632.1"/>
    </source>
</evidence>
<feature type="domain" description="Bacterial DNA polymerase III alpha subunit NTPase" evidence="12">
    <location>
        <begin position="271"/>
        <end position="528"/>
    </location>
</feature>
<dbReference type="PANTHER" id="PTHR32294">
    <property type="entry name" value="DNA POLYMERASE III SUBUNIT ALPHA"/>
    <property type="match status" value="1"/>
</dbReference>
<dbReference type="GO" id="GO:0003887">
    <property type="term" value="F:DNA-directed DNA polymerase activity"/>
    <property type="evidence" value="ECO:0007669"/>
    <property type="project" value="UniProtKB-EC"/>
</dbReference>
<evidence type="ECO:0000256" key="5">
    <source>
        <dbReference type="ARBA" id="ARBA00022695"/>
    </source>
</evidence>
<proteinExistence type="inferred from homology"/>
<dbReference type="NCBIfam" id="NF004226">
    <property type="entry name" value="PRK05673.1"/>
    <property type="match status" value="1"/>
</dbReference>
<dbReference type="InterPro" id="IPR004365">
    <property type="entry name" value="NA-bd_OB_tRNA"/>
</dbReference>
<dbReference type="InterPro" id="IPR012340">
    <property type="entry name" value="NA-bd_OB-fold"/>
</dbReference>
<keyword evidence="6" id="KW-0235">DNA replication</keyword>
<keyword evidence="7" id="KW-0239">DNA-directed DNA polymerase</keyword>
<comment type="similarity">
    <text evidence="2">Belongs to the DNA polymerase type-C family. DnaE subfamily.</text>
</comment>
<dbReference type="EC" id="2.7.7.7" evidence="3"/>
<dbReference type="InterPro" id="IPR041931">
    <property type="entry name" value="DNA_pol3_alpha_thumb_dom"/>
</dbReference>
<dbReference type="Pfam" id="PF14579">
    <property type="entry name" value="HHH_6"/>
    <property type="match status" value="1"/>
</dbReference>
<evidence type="ECO:0000259" key="14">
    <source>
        <dbReference type="Pfam" id="PF17657"/>
    </source>
</evidence>
<feature type="domain" description="DNA polymerase helix-hairpin-helix motif" evidence="13">
    <location>
        <begin position="767"/>
        <end position="855"/>
    </location>
</feature>
<comment type="catalytic activity">
    <reaction evidence="9">
        <text>DNA(n) + a 2'-deoxyribonucleoside 5'-triphosphate = DNA(n+1) + diphosphate</text>
        <dbReference type="Rhea" id="RHEA:22508"/>
        <dbReference type="Rhea" id="RHEA-COMP:17339"/>
        <dbReference type="Rhea" id="RHEA-COMP:17340"/>
        <dbReference type="ChEBI" id="CHEBI:33019"/>
        <dbReference type="ChEBI" id="CHEBI:61560"/>
        <dbReference type="ChEBI" id="CHEBI:173112"/>
        <dbReference type="EC" id="2.7.7.7"/>
    </reaction>
</comment>
<gene>
    <name evidence="15" type="primary">dnaE</name>
    <name evidence="15" type="ORF">R6U77_12145</name>
</gene>
<reference evidence="15 16" key="1">
    <citation type="submission" date="2023-09" db="EMBL/GenBank/DDBJ databases">
        <authorList>
            <person name="Page C.A."/>
            <person name="Perez-Diaz I.M."/>
        </authorList>
    </citation>
    <scope>NUCLEOTIDE SEQUENCE [LARGE SCALE GENOMIC DNA]</scope>
    <source>
        <strain evidence="15 16">Ll15</strain>
    </source>
</reference>
<evidence type="ECO:0000256" key="3">
    <source>
        <dbReference type="ARBA" id="ARBA00012417"/>
    </source>
</evidence>
<evidence type="ECO:0000256" key="2">
    <source>
        <dbReference type="ARBA" id="ARBA00009496"/>
    </source>
</evidence>
<dbReference type="InterPro" id="IPR029460">
    <property type="entry name" value="DNAPol_HHH"/>
</dbReference>
<dbReference type="Gene3D" id="3.20.20.140">
    <property type="entry name" value="Metal-dependent hydrolases"/>
    <property type="match status" value="1"/>
</dbReference>
<feature type="domain" description="PHP" evidence="11">
    <location>
        <begin position="8"/>
        <end position="122"/>
    </location>
</feature>
<dbReference type="RefSeq" id="WP_319835834.1">
    <property type="nucleotide sequence ID" value="NZ_CP137624.1"/>
</dbReference>
<dbReference type="InterPro" id="IPR040982">
    <property type="entry name" value="DNA_pol3_finger"/>
</dbReference>
<dbReference type="Pfam" id="PF07733">
    <property type="entry name" value="DNA_pol3_alpha"/>
    <property type="match status" value="1"/>
</dbReference>
<evidence type="ECO:0000313" key="16">
    <source>
        <dbReference type="Proteomes" id="UP001322664"/>
    </source>
</evidence>
<evidence type="ECO:0000259" key="10">
    <source>
        <dbReference type="Pfam" id="PF01336"/>
    </source>
</evidence>
<dbReference type="InterPro" id="IPR004805">
    <property type="entry name" value="DnaE2/DnaE/PolC"/>
</dbReference>
<accession>A0ABZ0RQY2</accession>
<evidence type="ECO:0000256" key="9">
    <source>
        <dbReference type="ARBA" id="ARBA00049244"/>
    </source>
</evidence>
<dbReference type="CDD" id="cd04485">
    <property type="entry name" value="DnaE_OBF"/>
    <property type="match status" value="1"/>
</dbReference>
<feature type="domain" description="OB" evidence="10">
    <location>
        <begin position="935"/>
        <end position="1006"/>
    </location>
</feature>
<keyword evidence="16" id="KW-1185">Reference proteome</keyword>
<evidence type="ECO:0000256" key="8">
    <source>
        <dbReference type="ARBA" id="ARBA00025611"/>
    </source>
</evidence>
<evidence type="ECO:0000256" key="7">
    <source>
        <dbReference type="ARBA" id="ARBA00022932"/>
    </source>
</evidence>
<keyword evidence="4 15" id="KW-0808">Transferase</keyword>
<evidence type="ECO:0000256" key="4">
    <source>
        <dbReference type="ARBA" id="ARBA00022679"/>
    </source>
</evidence>
<comment type="subcellular location">
    <subcellularLocation>
        <location evidence="1">Cytoplasm</location>
    </subcellularLocation>
</comment>
<dbReference type="InterPro" id="IPR004013">
    <property type="entry name" value="PHP_dom"/>
</dbReference>
<dbReference type="NCBIfam" id="TIGR00594">
    <property type="entry name" value="polc"/>
    <property type="match status" value="1"/>
</dbReference>
<protein>
    <recommendedName>
        <fullName evidence="3">DNA-directed DNA polymerase</fullName>
        <ecNumber evidence="3">2.7.7.7</ecNumber>
    </recommendedName>
</protein>
<evidence type="ECO:0000256" key="6">
    <source>
        <dbReference type="ARBA" id="ARBA00022705"/>
    </source>
</evidence>
<evidence type="ECO:0000259" key="11">
    <source>
        <dbReference type="Pfam" id="PF02811"/>
    </source>
</evidence>
<dbReference type="Pfam" id="PF01336">
    <property type="entry name" value="tRNA_anti-codon"/>
    <property type="match status" value="1"/>
</dbReference>
<name>A0ABZ0RQY2_9BACI</name>
<dbReference type="EMBL" id="CP137624">
    <property type="protein sequence ID" value="WPK10632.1"/>
    <property type="molecule type" value="Genomic_DNA"/>
</dbReference>
<organism evidence="15 16">
    <name type="scientific">Lysinibacillus louembei</name>
    <dbReference type="NCBI Taxonomy" id="1470088"/>
    <lineage>
        <taxon>Bacteria</taxon>
        <taxon>Bacillati</taxon>
        <taxon>Bacillota</taxon>
        <taxon>Bacilli</taxon>
        <taxon>Bacillales</taxon>
        <taxon>Bacillaceae</taxon>
        <taxon>Lysinibacillus</taxon>
    </lineage>
</organism>
<dbReference type="Proteomes" id="UP001322664">
    <property type="component" value="Chromosome"/>
</dbReference>
<evidence type="ECO:0000256" key="1">
    <source>
        <dbReference type="ARBA" id="ARBA00004496"/>
    </source>
</evidence>
<dbReference type="Pfam" id="PF02811">
    <property type="entry name" value="PHP"/>
    <property type="match status" value="1"/>
</dbReference>
<dbReference type="PANTHER" id="PTHR32294:SF0">
    <property type="entry name" value="DNA POLYMERASE III SUBUNIT ALPHA"/>
    <property type="match status" value="1"/>
</dbReference>
<dbReference type="Gene3D" id="2.40.50.140">
    <property type="entry name" value="Nucleic acid-binding proteins"/>
    <property type="match status" value="1"/>
</dbReference>